<feature type="region of interest" description="Disordered" evidence="1">
    <location>
        <begin position="56"/>
        <end position="77"/>
    </location>
</feature>
<organism evidence="2 3">
    <name type="scientific">Zalerion maritima</name>
    <dbReference type="NCBI Taxonomy" id="339359"/>
    <lineage>
        <taxon>Eukaryota</taxon>
        <taxon>Fungi</taxon>
        <taxon>Dikarya</taxon>
        <taxon>Ascomycota</taxon>
        <taxon>Pezizomycotina</taxon>
        <taxon>Sordariomycetes</taxon>
        <taxon>Lulworthiomycetidae</taxon>
        <taxon>Lulworthiales</taxon>
        <taxon>Lulworthiaceae</taxon>
        <taxon>Zalerion</taxon>
    </lineage>
</organism>
<dbReference type="Proteomes" id="UP001201980">
    <property type="component" value="Unassembled WGS sequence"/>
</dbReference>
<dbReference type="AlphaFoldDB" id="A0AAD5WU11"/>
<name>A0AAD5WU11_9PEZI</name>
<proteinExistence type="predicted"/>
<keyword evidence="3" id="KW-1185">Reference proteome</keyword>
<reference evidence="2" key="1">
    <citation type="submission" date="2022-07" db="EMBL/GenBank/DDBJ databases">
        <title>Draft genome sequence of Zalerion maritima ATCC 34329, a (micro)plastics degrading marine fungus.</title>
        <authorList>
            <person name="Paco A."/>
            <person name="Goncalves M.F.M."/>
            <person name="Rocha-Santos T.A.P."/>
            <person name="Alves A."/>
        </authorList>
    </citation>
    <scope>NUCLEOTIDE SEQUENCE</scope>
    <source>
        <strain evidence="2">ATCC 34329</strain>
    </source>
</reference>
<evidence type="ECO:0000313" key="3">
    <source>
        <dbReference type="Proteomes" id="UP001201980"/>
    </source>
</evidence>
<accession>A0AAD5WU11</accession>
<gene>
    <name evidence="2" type="ORF">MKZ38_006075</name>
</gene>
<comment type="caution">
    <text evidence="2">The sequence shown here is derived from an EMBL/GenBank/DDBJ whole genome shotgun (WGS) entry which is preliminary data.</text>
</comment>
<protein>
    <submittedName>
        <fullName evidence="2">Uncharacterized protein</fullName>
    </submittedName>
</protein>
<feature type="compositionally biased region" description="Basic and acidic residues" evidence="1">
    <location>
        <begin position="58"/>
        <end position="77"/>
    </location>
</feature>
<sequence>MLPELDSQGHPQSLWEIVGNYRHDESWHLAIKARANEEAAMTDTMAFCSRPLPASRSDSFRLDPRSPPPHRSDTRGEAGRLLFSPVAVPRRLSAWVSPSPDHEDIWTLMCLRRCTALHCKPLQAPAMHCAVFVPSNPSDSIPTGQQEPRIGPQEPIFEYYKMHI</sequence>
<dbReference type="EMBL" id="JAKWBI020000036">
    <property type="protein sequence ID" value="KAJ2905169.1"/>
    <property type="molecule type" value="Genomic_DNA"/>
</dbReference>
<evidence type="ECO:0000256" key="1">
    <source>
        <dbReference type="SAM" id="MobiDB-lite"/>
    </source>
</evidence>
<evidence type="ECO:0000313" key="2">
    <source>
        <dbReference type="EMBL" id="KAJ2905169.1"/>
    </source>
</evidence>